<dbReference type="InterPro" id="IPR016161">
    <property type="entry name" value="Ald_DH/histidinol_DH"/>
</dbReference>
<evidence type="ECO:0000256" key="2">
    <source>
        <dbReference type="ARBA" id="ARBA00023002"/>
    </source>
</evidence>
<dbReference type="InterPro" id="IPR029510">
    <property type="entry name" value="Ald_DH_CS_GLU"/>
</dbReference>
<reference evidence="6 7" key="1">
    <citation type="submission" date="2022-01" db="EMBL/GenBank/DDBJ databases">
        <title>Whole genome-based taxonomy of the Shewanellaceae.</title>
        <authorList>
            <person name="Martin-Rodriguez A.J."/>
        </authorList>
    </citation>
    <scope>NUCLEOTIDE SEQUENCE [LARGE SCALE GENOMIC DNA]</scope>
    <source>
        <strain evidence="6 7">DSM 17177</strain>
    </source>
</reference>
<evidence type="ECO:0000256" key="1">
    <source>
        <dbReference type="ARBA" id="ARBA00009986"/>
    </source>
</evidence>
<comment type="caution">
    <text evidence="6">The sequence shown here is derived from an EMBL/GenBank/DDBJ whole genome shotgun (WGS) entry which is preliminary data.</text>
</comment>
<proteinExistence type="inferred from homology"/>
<dbReference type="CDD" id="cd07078">
    <property type="entry name" value="ALDH"/>
    <property type="match status" value="1"/>
</dbReference>
<dbReference type="PANTHER" id="PTHR43353:SF5">
    <property type="entry name" value="SUCCINATE-SEMIALDEHYDE DEHYDROGENASE, MITOCHONDRIAL"/>
    <property type="match status" value="1"/>
</dbReference>
<gene>
    <name evidence="6" type="ORF">L2764_00325</name>
</gene>
<keyword evidence="2 4" id="KW-0560">Oxidoreductase</keyword>
<evidence type="ECO:0000313" key="7">
    <source>
        <dbReference type="Proteomes" id="UP001203423"/>
    </source>
</evidence>
<dbReference type="SUPFAM" id="SSF53720">
    <property type="entry name" value="ALDH-like"/>
    <property type="match status" value="1"/>
</dbReference>
<dbReference type="Proteomes" id="UP001203423">
    <property type="component" value="Unassembled WGS sequence"/>
</dbReference>
<sequence>MTAQLYSYNPSNGEPIGSVTITPIADIPSHVSEAKQAQKKWSLQPLQERARIVSQAFAQAQPHQNQLAQLLSREMGKDIRRASGEVMGAIYVGEAISQAAANALEPRNIGRNTHIHYQALGVAAVISPWNYPLAMACNLLVPALIAGNAVIFKPSEETPLIAQAFIEYINEILPENLLQIVFGDAQLGKAIVESPVNLIAFTGSKAAGIDIMQRGAQSLKRLVMELGGNDPMIVMHDADLDAAAGFAVASSVENAGQMCTSTERIYVDQRIAKQFEAKVTQIAMRYQVGPWDKMGVNIGPLINLKQHQQVVTHLEDAKQKGARFLLGSTEQQAPYIQPTVIADITADMLIEREETFGPVIAIAQFNDIDDAIARANDSEFGLGAVVFGAQGANDVANQLEAGMVAVNSGVGAGGDAPWIGAKQSGYGFHGSAEGHRQFAQAQLITVS</sequence>
<dbReference type="EMBL" id="JAKIKS010000001">
    <property type="protein sequence ID" value="MCL1122965.1"/>
    <property type="molecule type" value="Genomic_DNA"/>
</dbReference>
<evidence type="ECO:0000256" key="4">
    <source>
        <dbReference type="RuleBase" id="RU003345"/>
    </source>
</evidence>
<name>A0ABT0L6F0_9GAMM</name>
<evidence type="ECO:0000313" key="6">
    <source>
        <dbReference type="EMBL" id="MCL1122965.1"/>
    </source>
</evidence>
<dbReference type="InterPro" id="IPR016162">
    <property type="entry name" value="Ald_DH_N"/>
</dbReference>
<organism evidence="6 7">
    <name type="scientific">Shewanella surugensis</name>
    <dbReference type="NCBI Taxonomy" id="212020"/>
    <lineage>
        <taxon>Bacteria</taxon>
        <taxon>Pseudomonadati</taxon>
        <taxon>Pseudomonadota</taxon>
        <taxon>Gammaproteobacteria</taxon>
        <taxon>Alteromonadales</taxon>
        <taxon>Shewanellaceae</taxon>
        <taxon>Shewanella</taxon>
    </lineage>
</organism>
<keyword evidence="7" id="KW-1185">Reference proteome</keyword>
<feature type="active site" evidence="3">
    <location>
        <position position="225"/>
    </location>
</feature>
<protein>
    <submittedName>
        <fullName evidence="6">Aldehyde dehydrogenase family protein</fullName>
    </submittedName>
</protein>
<evidence type="ECO:0000256" key="3">
    <source>
        <dbReference type="PROSITE-ProRule" id="PRU10007"/>
    </source>
</evidence>
<evidence type="ECO:0000259" key="5">
    <source>
        <dbReference type="Pfam" id="PF00171"/>
    </source>
</evidence>
<dbReference type="PROSITE" id="PS00687">
    <property type="entry name" value="ALDEHYDE_DEHYDR_GLU"/>
    <property type="match status" value="1"/>
</dbReference>
<dbReference type="Pfam" id="PF00171">
    <property type="entry name" value="Aldedh"/>
    <property type="match status" value="1"/>
</dbReference>
<comment type="similarity">
    <text evidence="1 4">Belongs to the aldehyde dehydrogenase family.</text>
</comment>
<accession>A0ABT0L6F0</accession>
<dbReference type="Gene3D" id="3.40.605.10">
    <property type="entry name" value="Aldehyde Dehydrogenase, Chain A, domain 1"/>
    <property type="match status" value="1"/>
</dbReference>
<dbReference type="InterPro" id="IPR016163">
    <property type="entry name" value="Ald_DH_C"/>
</dbReference>
<dbReference type="RefSeq" id="WP_248938243.1">
    <property type="nucleotide sequence ID" value="NZ_JAKIKS010000001.1"/>
</dbReference>
<feature type="domain" description="Aldehyde dehydrogenase" evidence="5">
    <location>
        <begin position="6"/>
        <end position="442"/>
    </location>
</feature>
<dbReference type="InterPro" id="IPR015590">
    <property type="entry name" value="Aldehyde_DH_dom"/>
</dbReference>
<dbReference type="Gene3D" id="3.40.309.10">
    <property type="entry name" value="Aldehyde Dehydrogenase, Chain A, domain 2"/>
    <property type="match status" value="1"/>
</dbReference>
<dbReference type="PANTHER" id="PTHR43353">
    <property type="entry name" value="SUCCINATE-SEMIALDEHYDE DEHYDROGENASE, MITOCHONDRIAL"/>
    <property type="match status" value="1"/>
</dbReference>
<dbReference type="InterPro" id="IPR050740">
    <property type="entry name" value="Aldehyde_DH_Superfamily"/>
</dbReference>